<dbReference type="InterPro" id="IPR038253">
    <property type="entry name" value="SRP68_N_sf"/>
</dbReference>
<comment type="similarity">
    <text evidence="4 12">Belongs to the SRP68 family.</text>
</comment>
<reference evidence="13 14" key="1">
    <citation type="journal article" date="2024" name="BMC Genomics">
        <title>De novo assembly and annotation of Popillia japonica's genome with initial clues to its potential as an invasive pest.</title>
        <authorList>
            <person name="Cucini C."/>
            <person name="Boschi S."/>
            <person name="Funari R."/>
            <person name="Cardaioli E."/>
            <person name="Iannotti N."/>
            <person name="Marturano G."/>
            <person name="Paoli F."/>
            <person name="Bruttini M."/>
            <person name="Carapelli A."/>
            <person name="Frati F."/>
            <person name="Nardi F."/>
        </authorList>
    </citation>
    <scope>NUCLEOTIDE SEQUENCE [LARGE SCALE GENOMIC DNA]</scope>
    <source>
        <strain evidence="13">DMR45628</strain>
    </source>
</reference>
<dbReference type="AlphaFoldDB" id="A0AAW1L315"/>
<keyword evidence="5 12" id="KW-0963">Cytoplasm</keyword>
<evidence type="ECO:0000256" key="12">
    <source>
        <dbReference type="PIRNR" id="PIRNR038995"/>
    </source>
</evidence>
<dbReference type="PIRSF" id="PIRSF038995">
    <property type="entry name" value="SRP68"/>
    <property type="match status" value="1"/>
</dbReference>
<dbReference type="Gene3D" id="1.10.3450.40">
    <property type="entry name" value="Signal recognition particle, SRP68 subunit, RNA-binding domain"/>
    <property type="match status" value="1"/>
</dbReference>
<evidence type="ECO:0000256" key="4">
    <source>
        <dbReference type="ARBA" id="ARBA00009352"/>
    </source>
</evidence>
<dbReference type="InterPro" id="IPR026258">
    <property type="entry name" value="SRP68"/>
</dbReference>
<dbReference type="GO" id="GO:0005047">
    <property type="term" value="F:signal recognition particle binding"/>
    <property type="evidence" value="ECO:0007669"/>
    <property type="project" value="InterPro"/>
</dbReference>
<dbReference type="GO" id="GO:0008312">
    <property type="term" value="F:7S RNA binding"/>
    <property type="evidence" value="ECO:0007669"/>
    <property type="project" value="InterPro"/>
</dbReference>
<comment type="function">
    <text evidence="12">Component of the signal recognition particle (SRP) complex, a ribonucleoprotein complex that mediates the cotranslational targeting of secretory and membrane proteins to the endoplasmic reticulum (ER). The SRP complex interacts with the signal sequence in nascent secretory and membrane proteins and directs them to the membrane of the ER.</text>
</comment>
<evidence type="ECO:0000256" key="7">
    <source>
        <dbReference type="ARBA" id="ARBA00022884"/>
    </source>
</evidence>
<keyword evidence="10 12" id="KW-0687">Ribonucleoprotein</keyword>
<dbReference type="PANTHER" id="PTHR12860">
    <property type="entry name" value="SIGNAL RECOGNITION PARTICLE 68 KDA PROTEIN"/>
    <property type="match status" value="1"/>
</dbReference>
<evidence type="ECO:0000256" key="5">
    <source>
        <dbReference type="ARBA" id="ARBA00022490"/>
    </source>
</evidence>
<comment type="caution">
    <text evidence="13">The sequence shown here is derived from an EMBL/GenBank/DDBJ whole genome shotgun (WGS) entry which is preliminary data.</text>
</comment>
<dbReference type="InterPro" id="IPR034652">
    <property type="entry name" value="SRP68-RBD"/>
</dbReference>
<keyword evidence="7 12" id="KW-0694">RNA-binding</keyword>
<dbReference type="CDD" id="cd15481">
    <property type="entry name" value="SRP68-RBD"/>
    <property type="match status" value="1"/>
</dbReference>
<dbReference type="GO" id="GO:0005829">
    <property type="term" value="C:cytosol"/>
    <property type="evidence" value="ECO:0007669"/>
    <property type="project" value="UniProtKB-ARBA"/>
</dbReference>
<dbReference type="PANTHER" id="PTHR12860:SF0">
    <property type="entry name" value="SIGNAL RECOGNITION PARTICLE SUBUNIT SRP68"/>
    <property type="match status" value="1"/>
</dbReference>
<keyword evidence="14" id="KW-1185">Reference proteome</keyword>
<evidence type="ECO:0000256" key="9">
    <source>
        <dbReference type="ARBA" id="ARBA00023242"/>
    </source>
</evidence>
<comment type="subcellular location">
    <subcellularLocation>
        <location evidence="2 12">Cytoplasm</location>
    </subcellularLocation>
    <subcellularLocation>
        <location evidence="1">Endoplasmic reticulum</location>
    </subcellularLocation>
    <subcellularLocation>
        <location evidence="3">Nucleus</location>
        <location evidence="3">Nucleolus</location>
    </subcellularLocation>
</comment>
<evidence type="ECO:0000256" key="10">
    <source>
        <dbReference type="ARBA" id="ARBA00023274"/>
    </source>
</evidence>
<accession>A0AAW1L315</accession>
<evidence type="ECO:0000313" key="14">
    <source>
        <dbReference type="Proteomes" id="UP001458880"/>
    </source>
</evidence>
<gene>
    <name evidence="13" type="ORF">QE152_g19123</name>
</gene>
<sequence>MVVTESESNLIIEEKTEELKTGSLKPFSVEILKLLKDVHQQHGLRHGDYQRYRGYCSRRVRRLRKVLKLPQGDRRHFKKRDVTDVHINNIKADERYLHVPLVLAERNWAHAMQLRQEANTEPRKKFHLIQKMRKACAYALQLEELCKLERCDARTKLESQAYVAWMHGTLHFELQLWEKANENLKRAQVIYEKLASALPEDEQLPYRQKVDEIAPSLRYCAYNIGEDKAVDLLELRSQGILENFEALVAQKKEKTTTILQEIKWFGLKVLIRHERVRLFLASIENLNDSIDRAEDTQAKIKIIEDMFIDLRDIISLVRDEVRNDPKEQIVLSYLLSIRIERTVQRNLLLIQQTRRSQDVCRLFDIIIQQVNELMSLDGLKDEKQAQSKYNQELLAYKSLRAFFMGKTHITFRRWKEASYVFDLSEKFAKDMKSDQYPSILKEMVKDLAKNAALERSSRTKPKNAALERSVALANLAIEKYEEIAAPIPQKAHKSKKPLAERLDEFREDPQLLSKNPNVINIPFPVPPIEAKPLFYDLALNHVQFPPMQEKAEEQAQQKQGASGITGFVKGLWGWGKK</sequence>
<evidence type="ECO:0000256" key="8">
    <source>
        <dbReference type="ARBA" id="ARBA00023135"/>
    </source>
</evidence>
<evidence type="ECO:0000256" key="11">
    <source>
        <dbReference type="ARBA" id="ARBA00029498"/>
    </source>
</evidence>
<evidence type="ECO:0000256" key="1">
    <source>
        <dbReference type="ARBA" id="ARBA00004240"/>
    </source>
</evidence>
<dbReference type="GO" id="GO:0005786">
    <property type="term" value="C:signal recognition particle, endoplasmic reticulum targeting"/>
    <property type="evidence" value="ECO:0007669"/>
    <property type="project" value="UniProtKB-KW"/>
</dbReference>
<keyword evidence="6" id="KW-0256">Endoplasmic reticulum</keyword>
<evidence type="ECO:0000256" key="2">
    <source>
        <dbReference type="ARBA" id="ARBA00004496"/>
    </source>
</evidence>
<evidence type="ECO:0000313" key="13">
    <source>
        <dbReference type="EMBL" id="KAK9727522.1"/>
    </source>
</evidence>
<dbReference type="GO" id="GO:0006614">
    <property type="term" value="P:SRP-dependent cotranslational protein targeting to membrane"/>
    <property type="evidence" value="ECO:0007669"/>
    <property type="project" value="InterPro"/>
</dbReference>
<organism evidence="13 14">
    <name type="scientific">Popillia japonica</name>
    <name type="common">Japanese beetle</name>
    <dbReference type="NCBI Taxonomy" id="7064"/>
    <lineage>
        <taxon>Eukaryota</taxon>
        <taxon>Metazoa</taxon>
        <taxon>Ecdysozoa</taxon>
        <taxon>Arthropoda</taxon>
        <taxon>Hexapoda</taxon>
        <taxon>Insecta</taxon>
        <taxon>Pterygota</taxon>
        <taxon>Neoptera</taxon>
        <taxon>Endopterygota</taxon>
        <taxon>Coleoptera</taxon>
        <taxon>Polyphaga</taxon>
        <taxon>Scarabaeiformia</taxon>
        <taxon>Scarabaeidae</taxon>
        <taxon>Rutelinae</taxon>
        <taxon>Popillia</taxon>
    </lineage>
</organism>
<dbReference type="GO" id="GO:0005730">
    <property type="term" value="C:nucleolus"/>
    <property type="evidence" value="ECO:0007669"/>
    <property type="project" value="UniProtKB-SubCell"/>
</dbReference>
<proteinExistence type="inferred from homology"/>
<dbReference type="Pfam" id="PF16969">
    <property type="entry name" value="SRP68"/>
    <property type="match status" value="1"/>
</dbReference>
<protein>
    <recommendedName>
        <fullName evidence="11 12">Signal recognition particle subunit SRP68</fullName>
        <shortName evidence="12">SRP68</shortName>
    </recommendedName>
</protein>
<name>A0AAW1L315_POPJA</name>
<dbReference type="EMBL" id="JASPKY010000178">
    <property type="protein sequence ID" value="KAK9727522.1"/>
    <property type="molecule type" value="Genomic_DNA"/>
</dbReference>
<evidence type="ECO:0000256" key="6">
    <source>
        <dbReference type="ARBA" id="ARBA00022824"/>
    </source>
</evidence>
<keyword evidence="9" id="KW-0539">Nucleus</keyword>
<dbReference type="GO" id="GO:0005783">
    <property type="term" value="C:endoplasmic reticulum"/>
    <property type="evidence" value="ECO:0007669"/>
    <property type="project" value="UniProtKB-SubCell"/>
</dbReference>
<dbReference type="FunFam" id="1.10.3450.40:FF:000001">
    <property type="entry name" value="Signal recognition particle subunit SRP68"/>
    <property type="match status" value="1"/>
</dbReference>
<dbReference type="GO" id="GO:0030942">
    <property type="term" value="F:endoplasmic reticulum signal peptide binding"/>
    <property type="evidence" value="ECO:0007669"/>
    <property type="project" value="InterPro"/>
</dbReference>
<keyword evidence="8 12" id="KW-0733">Signal recognition particle</keyword>
<dbReference type="Proteomes" id="UP001458880">
    <property type="component" value="Unassembled WGS sequence"/>
</dbReference>
<evidence type="ECO:0000256" key="3">
    <source>
        <dbReference type="ARBA" id="ARBA00004604"/>
    </source>
</evidence>